<comment type="similarity">
    <text evidence="5">Belongs to the Orn/Lys/Arg decarboxylase class-II family. LysA subfamily.</text>
</comment>
<comment type="catalytic activity">
    <reaction evidence="5 8">
        <text>meso-2,6-diaminopimelate + H(+) = L-lysine + CO2</text>
        <dbReference type="Rhea" id="RHEA:15101"/>
        <dbReference type="ChEBI" id="CHEBI:15378"/>
        <dbReference type="ChEBI" id="CHEBI:16526"/>
        <dbReference type="ChEBI" id="CHEBI:32551"/>
        <dbReference type="ChEBI" id="CHEBI:57791"/>
        <dbReference type="EC" id="4.1.1.20"/>
    </reaction>
</comment>
<keyword evidence="2 5" id="KW-0210">Decarboxylase</keyword>
<comment type="caution">
    <text evidence="11">The sequence shown here is derived from an EMBL/GenBank/DDBJ whole genome shotgun (WGS) entry which is preliminary data.</text>
</comment>
<dbReference type="Pfam" id="PF02784">
    <property type="entry name" value="Orn_Arg_deC_N"/>
    <property type="match status" value="1"/>
</dbReference>
<evidence type="ECO:0000256" key="8">
    <source>
        <dbReference type="RuleBase" id="RU003738"/>
    </source>
</evidence>
<dbReference type="NCBIfam" id="TIGR01048">
    <property type="entry name" value="lysA"/>
    <property type="match status" value="1"/>
</dbReference>
<comment type="subunit">
    <text evidence="5">Homodimer.</text>
</comment>
<keyword evidence="5 8" id="KW-0457">Lysine biosynthesis</keyword>
<dbReference type="Gene3D" id="3.20.20.10">
    <property type="entry name" value="Alanine racemase"/>
    <property type="match status" value="1"/>
</dbReference>
<feature type="binding site" evidence="5">
    <location>
        <position position="373"/>
    </location>
    <ligand>
        <name>substrate</name>
    </ligand>
</feature>
<feature type="binding site" evidence="5">
    <location>
        <position position="238"/>
    </location>
    <ligand>
        <name>pyridoxal 5'-phosphate</name>
        <dbReference type="ChEBI" id="CHEBI:597326"/>
    </ligand>
</feature>
<feature type="domain" description="Orn/DAP/Arg decarboxylase 2 C-terminal" evidence="9">
    <location>
        <begin position="281"/>
        <end position="371"/>
    </location>
</feature>
<evidence type="ECO:0000256" key="2">
    <source>
        <dbReference type="ARBA" id="ARBA00022793"/>
    </source>
</evidence>
<dbReference type="HAMAP" id="MF_02120">
    <property type="entry name" value="LysA"/>
    <property type="match status" value="1"/>
</dbReference>
<reference evidence="11 12" key="1">
    <citation type="journal article" date="2016" name="Nat. Commun.">
        <title>Thousands of microbial genomes shed light on interconnected biogeochemical processes in an aquifer system.</title>
        <authorList>
            <person name="Anantharaman K."/>
            <person name="Brown C.T."/>
            <person name="Hug L.A."/>
            <person name="Sharon I."/>
            <person name="Castelle C.J."/>
            <person name="Probst A.J."/>
            <person name="Thomas B.C."/>
            <person name="Singh A."/>
            <person name="Wilkins M.J."/>
            <person name="Karaoz U."/>
            <person name="Brodie E.L."/>
            <person name="Williams K.H."/>
            <person name="Hubbard S.S."/>
            <person name="Banfield J.F."/>
        </authorList>
    </citation>
    <scope>NUCLEOTIDE SEQUENCE [LARGE SCALE GENOMIC DNA]</scope>
</reference>
<evidence type="ECO:0000256" key="3">
    <source>
        <dbReference type="ARBA" id="ARBA00022898"/>
    </source>
</evidence>
<dbReference type="InterPro" id="IPR000183">
    <property type="entry name" value="Orn/DAP/Arg_de-COase"/>
</dbReference>
<dbReference type="PRINTS" id="PR01179">
    <property type="entry name" value="ODADCRBXLASE"/>
</dbReference>
<feature type="binding site" evidence="5">
    <location>
        <position position="317"/>
    </location>
    <ligand>
        <name>substrate</name>
    </ligand>
</feature>
<organism evidence="11 12">
    <name type="scientific">candidate division WOR-1 bacterium RIFOXYC12_FULL_54_18</name>
    <dbReference type="NCBI Taxonomy" id="1802584"/>
    <lineage>
        <taxon>Bacteria</taxon>
        <taxon>Bacillati</taxon>
        <taxon>Saganbacteria</taxon>
    </lineage>
</organism>
<sequence length="415" mass="45000">MPKTAKINASGHLEIGGRDLLDLAKEFGTPLYLLDEETIRGQCRTYVNSFREHYPNSEIIFASKALCAIGAAKVIASEGLGFDVSSGGELFTVLKAKADPRRIYFHGNNKSIKEIEEGLKAGVGRFVVDNQYELANLADAADRLGRDVSVLIRINPGIEAHTHEFIQTGRIDSKFGVPLDQLDDLVKEVGKRKRLKLAGFHAHIGSQIFDVEPFIAEAKLLVSLTRKYGTEELSLGGGIGIPYLSGEKAPDIPDFARKIAAEIGKTNAKLILEPGRSIVGLAGMTLYTVGAVRDIPGVRKYLIVDGGMSDNPRFILYQAKYEAFLARDPGGEKSETVTIGGRFCESGDLVIKDGLLPPAKVGDVLAIACTGAYNYSMASNYNRVPRPAMVMVGGGKAKIIVKREQYKDLIINDAD</sequence>
<accession>A0A1F4T847</accession>
<dbReference type="InterPro" id="IPR022644">
    <property type="entry name" value="De-COase2_N"/>
</dbReference>
<comment type="pathway">
    <text evidence="5 8">Amino-acid biosynthesis; L-lysine biosynthesis via DAP pathway; L-lysine from DL-2,6-diaminopimelate: step 1/1.</text>
</comment>
<keyword evidence="5" id="KW-0028">Amino-acid biosynthesis</keyword>
<dbReference type="Gene3D" id="2.40.37.10">
    <property type="entry name" value="Lyase, Ornithine Decarboxylase, Chain A, domain 1"/>
    <property type="match status" value="1"/>
</dbReference>
<dbReference type="FunFam" id="3.20.20.10:FF:000003">
    <property type="entry name" value="Diaminopimelate decarboxylase"/>
    <property type="match status" value="1"/>
</dbReference>
<evidence type="ECO:0000313" key="11">
    <source>
        <dbReference type="EMBL" id="OGC28874.1"/>
    </source>
</evidence>
<keyword evidence="4 5" id="KW-0456">Lyase</keyword>
<comment type="cofactor">
    <cofactor evidence="1 5 7 8">
        <name>pyridoxal 5'-phosphate</name>
        <dbReference type="ChEBI" id="CHEBI:597326"/>
    </cofactor>
</comment>
<dbReference type="InterPro" id="IPR029066">
    <property type="entry name" value="PLP-binding_barrel"/>
</dbReference>
<dbReference type="EMBL" id="MEUG01000001">
    <property type="protein sequence ID" value="OGC28874.1"/>
    <property type="molecule type" value="Genomic_DNA"/>
</dbReference>
<dbReference type="GO" id="GO:0008836">
    <property type="term" value="F:diaminopimelate decarboxylase activity"/>
    <property type="evidence" value="ECO:0007669"/>
    <property type="project" value="UniProtKB-UniRule"/>
</dbReference>
<feature type="binding site" evidence="5">
    <location>
        <position position="313"/>
    </location>
    <ligand>
        <name>substrate</name>
    </ligand>
</feature>
<protein>
    <recommendedName>
        <fullName evidence="5 6">Diaminopimelate decarboxylase</fullName>
        <shortName evidence="5">DAP decarboxylase</shortName>
        <shortName evidence="5">DAPDC</shortName>
        <ecNumber evidence="5 6">4.1.1.20</ecNumber>
    </recommendedName>
</protein>
<comment type="function">
    <text evidence="5">Specifically catalyzes the decarboxylation of meso-diaminopimelate (meso-DAP) to L-lysine.</text>
</comment>
<evidence type="ECO:0000256" key="7">
    <source>
        <dbReference type="PIRSR" id="PIRSR600183-50"/>
    </source>
</evidence>
<gene>
    <name evidence="5" type="primary">lysA</name>
    <name evidence="11" type="ORF">A3K49_00635</name>
</gene>
<dbReference type="GO" id="GO:0009089">
    <property type="term" value="P:lysine biosynthetic process via diaminopimelate"/>
    <property type="evidence" value="ECO:0007669"/>
    <property type="project" value="UniProtKB-UniRule"/>
</dbReference>
<evidence type="ECO:0000256" key="6">
    <source>
        <dbReference type="NCBIfam" id="TIGR01048"/>
    </source>
</evidence>
<evidence type="ECO:0000313" key="12">
    <source>
        <dbReference type="Proteomes" id="UP000178602"/>
    </source>
</evidence>
<dbReference type="SUPFAM" id="SSF51419">
    <property type="entry name" value="PLP-binding barrel"/>
    <property type="match status" value="1"/>
</dbReference>
<evidence type="ECO:0000256" key="4">
    <source>
        <dbReference type="ARBA" id="ARBA00023239"/>
    </source>
</evidence>
<dbReference type="Proteomes" id="UP000178602">
    <property type="component" value="Unassembled WGS sequence"/>
</dbReference>
<dbReference type="GO" id="GO:0030170">
    <property type="term" value="F:pyridoxal phosphate binding"/>
    <property type="evidence" value="ECO:0007669"/>
    <property type="project" value="UniProtKB-UniRule"/>
</dbReference>
<dbReference type="PANTHER" id="PTHR43727:SF2">
    <property type="entry name" value="GROUP IV DECARBOXYLASE"/>
    <property type="match status" value="1"/>
</dbReference>
<dbReference type="InterPro" id="IPR009006">
    <property type="entry name" value="Ala_racemase/Decarboxylase_C"/>
</dbReference>
<feature type="binding site" evidence="5">
    <location>
        <position position="276"/>
    </location>
    <ligand>
        <name>substrate</name>
    </ligand>
</feature>
<feature type="binding site" evidence="5">
    <location>
        <position position="345"/>
    </location>
    <ligand>
        <name>substrate</name>
    </ligand>
</feature>
<dbReference type="PRINTS" id="PR01181">
    <property type="entry name" value="DAPDCRBXLASE"/>
</dbReference>
<dbReference type="InterPro" id="IPR022643">
    <property type="entry name" value="De-COase2_C"/>
</dbReference>
<dbReference type="CDD" id="cd06828">
    <property type="entry name" value="PLPDE_III_DapDC"/>
    <property type="match status" value="1"/>
</dbReference>
<evidence type="ECO:0000259" key="10">
    <source>
        <dbReference type="Pfam" id="PF02784"/>
    </source>
</evidence>
<dbReference type="InterPro" id="IPR002986">
    <property type="entry name" value="DAP_deCOOHase_LysA"/>
</dbReference>
<dbReference type="UniPathway" id="UPA00034">
    <property type="reaction ID" value="UER00027"/>
</dbReference>
<evidence type="ECO:0000256" key="5">
    <source>
        <dbReference type="HAMAP-Rule" id="MF_02120"/>
    </source>
</evidence>
<keyword evidence="3 5" id="KW-0663">Pyridoxal phosphate</keyword>
<feature type="binding site" evidence="5">
    <location>
        <position position="373"/>
    </location>
    <ligand>
        <name>pyridoxal 5'-phosphate</name>
        <dbReference type="ChEBI" id="CHEBI:597326"/>
    </ligand>
</feature>
<proteinExistence type="inferred from homology"/>
<feature type="binding site" evidence="5">
    <location>
        <begin position="273"/>
        <end position="276"/>
    </location>
    <ligand>
        <name>pyridoxal 5'-phosphate</name>
        <dbReference type="ChEBI" id="CHEBI:597326"/>
    </ligand>
</feature>
<dbReference type="PANTHER" id="PTHR43727">
    <property type="entry name" value="DIAMINOPIMELATE DECARBOXYLASE"/>
    <property type="match status" value="1"/>
</dbReference>
<feature type="active site" description="Proton donor" evidence="7">
    <location>
        <position position="344"/>
    </location>
</feature>
<feature type="modified residue" description="N6-(pyridoxal phosphate)lysine" evidence="5 7">
    <location>
        <position position="64"/>
    </location>
</feature>
<dbReference type="SUPFAM" id="SSF50621">
    <property type="entry name" value="Alanine racemase C-terminal domain-like"/>
    <property type="match status" value="1"/>
</dbReference>
<feature type="domain" description="Orn/DAP/Arg decarboxylase 2 N-terminal" evidence="10">
    <location>
        <begin position="44"/>
        <end position="279"/>
    </location>
</feature>
<dbReference type="EC" id="4.1.1.20" evidence="5 6"/>
<evidence type="ECO:0000256" key="1">
    <source>
        <dbReference type="ARBA" id="ARBA00001933"/>
    </source>
</evidence>
<evidence type="ECO:0000259" key="9">
    <source>
        <dbReference type="Pfam" id="PF00278"/>
    </source>
</evidence>
<dbReference type="AlphaFoldDB" id="A0A1F4T847"/>
<name>A0A1F4T847_UNCSA</name>
<dbReference type="Pfam" id="PF00278">
    <property type="entry name" value="Orn_DAP_Arg_deC"/>
    <property type="match status" value="1"/>
</dbReference>